<reference evidence="3 4" key="1">
    <citation type="submission" date="2015-09" db="EMBL/GenBank/DDBJ databases">
        <title>Draft genome sequence and assembly of Photorhabdus sp. VMG, a bacterial symbiont associated with Heterorhabditis zealandica.</title>
        <authorList>
            <person name="Naidoo S."/>
            <person name="Featherston J."/>
            <person name="Mothupi B."/>
            <person name="Gray V.M."/>
        </authorList>
    </citation>
    <scope>NUCLEOTIDE SEQUENCE [LARGE SCALE GENOMIC DNA]</scope>
    <source>
        <strain evidence="3 4">VMG</strain>
    </source>
</reference>
<dbReference type="EMBL" id="LJCS01000016">
    <property type="protein sequence ID" value="KOY62526.1"/>
    <property type="molecule type" value="Genomic_DNA"/>
</dbReference>
<gene>
    <name evidence="3" type="ORF">AM629_08110</name>
    <name evidence="2" type="ORF">F0L16_16900</name>
</gene>
<dbReference type="Proteomes" id="UP000037727">
    <property type="component" value="Unassembled WGS sequence"/>
</dbReference>
<proteinExistence type="predicted"/>
<dbReference type="Proteomes" id="UP000322184">
    <property type="component" value="Unassembled WGS sequence"/>
</dbReference>
<evidence type="ECO:0000313" key="2">
    <source>
        <dbReference type="EMBL" id="KAA1182086.1"/>
    </source>
</evidence>
<keyword evidence="1" id="KW-0812">Transmembrane</keyword>
<dbReference type="EMBL" id="VTUW01000038">
    <property type="protein sequence ID" value="KAA1182086.1"/>
    <property type="molecule type" value="Genomic_DNA"/>
</dbReference>
<accession>A0A5B0W527</accession>
<evidence type="ECO:0000313" key="4">
    <source>
        <dbReference type="Proteomes" id="UP000037727"/>
    </source>
</evidence>
<evidence type="ECO:0000313" key="3">
    <source>
        <dbReference type="EMBL" id="KOY62526.1"/>
    </source>
</evidence>
<dbReference type="AlphaFoldDB" id="A0A5B0W527"/>
<protein>
    <submittedName>
        <fullName evidence="2">Uncharacterized protein</fullName>
    </submittedName>
</protein>
<dbReference type="STRING" id="880156.AM629_08110"/>
<comment type="caution">
    <text evidence="2">The sequence shown here is derived from an EMBL/GenBank/DDBJ whole genome shotgun (WGS) entry which is preliminary data.</text>
</comment>
<sequence length="70" mass="8359">MDKNNELHFYHFIKNNKNKRITFSDLINNVNDLGMILFFVLFCDLYHILLSNSVDYFEQSESRINNVIAN</sequence>
<keyword evidence="1" id="KW-1133">Transmembrane helix</keyword>
<name>A0A5B0W527_9GAMM</name>
<keyword evidence="1" id="KW-0472">Membrane</keyword>
<evidence type="ECO:0000313" key="5">
    <source>
        <dbReference type="Proteomes" id="UP000322184"/>
    </source>
</evidence>
<reference evidence="2 5" key="2">
    <citation type="submission" date="2019-09" db="EMBL/GenBank/DDBJ databases">
        <title>Whole genome sequence of Photorhabdus heterorhabditis strain ETL (Enterobacteriales: Enterobacteriaceae) a bacterial symbiont of Heterorhabditis zealandica strain ETL (Rhabditida: Heterorhabditidae).</title>
        <authorList>
            <person name="Lulamba T.E."/>
            <person name="Serepa-Dlamini M.H."/>
        </authorList>
    </citation>
    <scope>NUCLEOTIDE SEQUENCE [LARGE SCALE GENOMIC DNA]</scope>
    <source>
        <strain evidence="2 5">ETL</strain>
    </source>
</reference>
<evidence type="ECO:0000256" key="1">
    <source>
        <dbReference type="SAM" id="Phobius"/>
    </source>
</evidence>
<feature type="transmembrane region" description="Helical" evidence="1">
    <location>
        <begin position="33"/>
        <end position="50"/>
    </location>
</feature>
<dbReference type="RefSeq" id="WP_054477858.1">
    <property type="nucleotide sequence ID" value="NZ_CAWMRL010000016.1"/>
</dbReference>
<keyword evidence="4" id="KW-1185">Reference proteome</keyword>
<organism evidence="2 5">
    <name type="scientific">Photorhabdus heterorhabditis</name>
    <dbReference type="NCBI Taxonomy" id="880156"/>
    <lineage>
        <taxon>Bacteria</taxon>
        <taxon>Pseudomonadati</taxon>
        <taxon>Pseudomonadota</taxon>
        <taxon>Gammaproteobacteria</taxon>
        <taxon>Enterobacterales</taxon>
        <taxon>Morganellaceae</taxon>
        <taxon>Photorhabdus</taxon>
    </lineage>
</organism>